<dbReference type="Proteomes" id="UP000439113">
    <property type="component" value="Unassembled WGS sequence"/>
</dbReference>
<dbReference type="AlphaFoldDB" id="A0A6N8DNK4"/>
<dbReference type="InterPro" id="IPR035094">
    <property type="entry name" value="EgtD"/>
</dbReference>
<dbReference type="PANTHER" id="PTHR43397:SF1">
    <property type="entry name" value="ERGOTHIONEINE BIOSYNTHESIS PROTEIN 1"/>
    <property type="match status" value="1"/>
</dbReference>
<evidence type="ECO:0000256" key="1">
    <source>
        <dbReference type="ARBA" id="ARBA00022603"/>
    </source>
</evidence>
<dbReference type="InterPro" id="IPR029063">
    <property type="entry name" value="SAM-dependent_MTases_sf"/>
</dbReference>
<keyword evidence="1 4" id="KW-0489">Methyltransferase</keyword>
<evidence type="ECO:0000313" key="4">
    <source>
        <dbReference type="EMBL" id="MTV32130.1"/>
    </source>
</evidence>
<dbReference type="Pfam" id="PF10017">
    <property type="entry name" value="Methyltransf_33"/>
    <property type="match status" value="1"/>
</dbReference>
<dbReference type="InterPro" id="IPR017804">
    <property type="entry name" value="MeTrfase_EgtD-like"/>
</dbReference>
<dbReference type="Gene3D" id="3.40.50.150">
    <property type="entry name" value="Vaccinia Virus protein VP39"/>
    <property type="match status" value="1"/>
</dbReference>
<evidence type="ECO:0000313" key="5">
    <source>
        <dbReference type="Proteomes" id="UP000439113"/>
    </source>
</evidence>
<dbReference type="OrthoDB" id="5289726at2"/>
<dbReference type="GO" id="GO:0032259">
    <property type="term" value="P:methylation"/>
    <property type="evidence" value="ECO:0007669"/>
    <property type="project" value="UniProtKB-KW"/>
</dbReference>
<dbReference type="InterPro" id="IPR051128">
    <property type="entry name" value="EgtD_Methyltrsf_superfamily"/>
</dbReference>
<proteinExistence type="predicted"/>
<gene>
    <name evidence="4" type="primary">egtD</name>
    <name evidence="4" type="ORF">GJ654_14160</name>
</gene>
<feature type="domain" description="Histidine-specific methyltransferase SAM-dependent" evidence="3">
    <location>
        <begin position="14"/>
        <end position="303"/>
    </location>
</feature>
<accession>A0A6N8DNK4</accession>
<organism evidence="4 5">
    <name type="scientific">Rhodoblastus acidophilus</name>
    <name type="common">Rhodopseudomonas acidophila</name>
    <dbReference type="NCBI Taxonomy" id="1074"/>
    <lineage>
        <taxon>Bacteria</taxon>
        <taxon>Pseudomonadati</taxon>
        <taxon>Pseudomonadota</taxon>
        <taxon>Alphaproteobacteria</taxon>
        <taxon>Hyphomicrobiales</taxon>
        <taxon>Rhodoblastaceae</taxon>
        <taxon>Rhodoblastus</taxon>
    </lineage>
</organism>
<reference evidence="4 5" key="1">
    <citation type="submission" date="2019-11" db="EMBL/GenBank/DDBJ databases">
        <title>Whole-genome sequence of a Rhodoblastus acidophilus DSM 142.</title>
        <authorList>
            <person name="Kyndt J.A."/>
            <person name="Meyer T.E."/>
        </authorList>
    </citation>
    <scope>NUCLEOTIDE SEQUENCE [LARGE SCALE GENOMIC DNA]</scope>
    <source>
        <strain evidence="4 5">DSM 142</strain>
    </source>
</reference>
<dbReference type="PANTHER" id="PTHR43397">
    <property type="entry name" value="ERGOTHIONEINE BIOSYNTHESIS PROTEIN 1"/>
    <property type="match status" value="1"/>
</dbReference>
<dbReference type="EMBL" id="WNKS01000013">
    <property type="protein sequence ID" value="MTV32130.1"/>
    <property type="molecule type" value="Genomic_DNA"/>
</dbReference>
<evidence type="ECO:0000259" key="3">
    <source>
        <dbReference type="Pfam" id="PF10017"/>
    </source>
</evidence>
<evidence type="ECO:0000256" key="2">
    <source>
        <dbReference type="ARBA" id="ARBA00022679"/>
    </source>
</evidence>
<protein>
    <submittedName>
        <fullName evidence="4">L-histidine N(Alpha)-methyltransferase</fullName>
        <ecNumber evidence="4">2.1.1.44</ecNumber>
    </submittedName>
</protein>
<dbReference type="RefSeq" id="WP_155446818.1">
    <property type="nucleotide sequence ID" value="NZ_JAOQNR010000014.1"/>
</dbReference>
<sequence>MTELDTQTRWNEAFRDAVLAGLSPPRKTLPSCWLYDARGCELFNAITRLEDYYPTRAETTILSRHAPDIARFCGEGAALLEYGAGAGIKTELLIDALDAPRLYVPIDIAGDELLCTTQRIGRRFTSLKISPVLADFTGAFHLPDLPRGPRVAFFPGSTIGNLDRREAIAFLTRMRAHVEGGRAIIGVDLKKDRKTLLNAYDDSEGVTAAFNLNLLERINRELDGGFPLDRFEHEARWNEAESAVEMHLVSLDARKIPAAGRSFAFQAGESIHTESSRKYDLDGFAALAEAAGWRLARCWRDPQFAVLGLDAG</sequence>
<keyword evidence="2 4" id="KW-0808">Transferase</keyword>
<dbReference type="EC" id="2.1.1.44" evidence="4"/>
<name>A0A6N8DNK4_RHOAC</name>
<dbReference type="InterPro" id="IPR019257">
    <property type="entry name" value="MeTrfase_dom"/>
</dbReference>
<dbReference type="GO" id="GO:0052706">
    <property type="term" value="F:L-histidine N(alpha)-methyltransferase activity"/>
    <property type="evidence" value="ECO:0007669"/>
    <property type="project" value="UniProtKB-EC"/>
</dbReference>
<dbReference type="NCBIfam" id="TIGR03438">
    <property type="entry name" value="egtD_ergothio"/>
    <property type="match status" value="1"/>
</dbReference>
<dbReference type="PIRSF" id="PIRSF018005">
    <property type="entry name" value="UCP018005"/>
    <property type="match status" value="1"/>
</dbReference>
<dbReference type="SUPFAM" id="SSF53335">
    <property type="entry name" value="S-adenosyl-L-methionine-dependent methyltransferases"/>
    <property type="match status" value="1"/>
</dbReference>
<comment type="caution">
    <text evidence="4">The sequence shown here is derived from an EMBL/GenBank/DDBJ whole genome shotgun (WGS) entry which is preliminary data.</text>
</comment>